<organism evidence="1 2">
    <name type="scientific">Metapseudomonas otitidis</name>
    <dbReference type="NCBI Taxonomy" id="319939"/>
    <lineage>
        <taxon>Bacteria</taxon>
        <taxon>Pseudomonadati</taxon>
        <taxon>Pseudomonadota</taxon>
        <taxon>Gammaproteobacteria</taxon>
        <taxon>Pseudomonadales</taxon>
        <taxon>Pseudomonadaceae</taxon>
        <taxon>Metapseudomonas</taxon>
    </lineage>
</organism>
<sequence length="48" mass="5682">MPTLNWPAIDTVLLDMDGTLLDLHFDNHFWLDYLPQRYAEHRGISRAL</sequence>
<dbReference type="Proteomes" id="UP001273935">
    <property type="component" value="Unassembled WGS sequence"/>
</dbReference>
<dbReference type="EMBL" id="JAWJUL010000575">
    <property type="protein sequence ID" value="MDV3444028.1"/>
    <property type="molecule type" value="Genomic_DNA"/>
</dbReference>
<protein>
    <submittedName>
        <fullName evidence="1">Haloacid dehalogenase</fullName>
    </submittedName>
</protein>
<comment type="caution">
    <text evidence="1">The sequence shown here is derived from an EMBL/GenBank/DDBJ whole genome shotgun (WGS) entry which is preliminary data.</text>
</comment>
<reference evidence="1 2" key="1">
    <citation type="submission" date="2023-10" db="EMBL/GenBank/DDBJ databases">
        <title>Pseudomonas otitidis isolated from a paediatric patient with cystic fibrosis in Chile.</title>
        <authorList>
            <person name="Amsteins-Romero L."/>
            <person name="Opazo-Capurro A."/>
            <person name="Matus-Kohler M."/>
            <person name="Gonzalez-Rocha G."/>
        </authorList>
    </citation>
    <scope>NUCLEOTIDE SEQUENCE [LARGE SCALE GENOMIC DNA]</scope>
    <source>
        <strain evidence="1 2">P-714</strain>
    </source>
</reference>
<evidence type="ECO:0000313" key="2">
    <source>
        <dbReference type="Proteomes" id="UP001273935"/>
    </source>
</evidence>
<feature type="non-terminal residue" evidence="1">
    <location>
        <position position="48"/>
    </location>
</feature>
<accession>A0ABU3Y1I5</accession>
<proteinExistence type="predicted"/>
<keyword evidence="2" id="KW-1185">Reference proteome</keyword>
<evidence type="ECO:0000313" key="1">
    <source>
        <dbReference type="EMBL" id="MDV3444028.1"/>
    </source>
</evidence>
<dbReference type="SUPFAM" id="SSF56784">
    <property type="entry name" value="HAD-like"/>
    <property type="match status" value="1"/>
</dbReference>
<name>A0ABU3Y1I5_9GAMM</name>
<gene>
    <name evidence="1" type="ORF">R0G64_32390</name>
</gene>
<dbReference type="InterPro" id="IPR036412">
    <property type="entry name" value="HAD-like_sf"/>
</dbReference>